<comment type="caution">
    <text evidence="2">The sequence shown here is derived from an EMBL/GenBank/DDBJ whole genome shotgun (WGS) entry which is preliminary data.</text>
</comment>
<reference evidence="2 3" key="1">
    <citation type="journal article" date="2024" name="G3 (Bethesda)">
        <title>Genome assembly of Hibiscus sabdariffa L. provides insights into metabolisms of medicinal natural products.</title>
        <authorList>
            <person name="Kim T."/>
        </authorList>
    </citation>
    <scope>NUCLEOTIDE SEQUENCE [LARGE SCALE GENOMIC DNA]</scope>
    <source>
        <strain evidence="2">TK-2024</strain>
        <tissue evidence="2">Old leaves</tissue>
    </source>
</reference>
<feature type="compositionally biased region" description="Polar residues" evidence="1">
    <location>
        <begin position="1"/>
        <end position="14"/>
    </location>
</feature>
<keyword evidence="3" id="KW-1185">Reference proteome</keyword>
<evidence type="ECO:0000313" key="2">
    <source>
        <dbReference type="EMBL" id="KAK8568689.1"/>
    </source>
</evidence>
<dbReference type="Proteomes" id="UP001472677">
    <property type="component" value="Unassembled WGS sequence"/>
</dbReference>
<evidence type="ECO:0000313" key="3">
    <source>
        <dbReference type="Proteomes" id="UP001472677"/>
    </source>
</evidence>
<organism evidence="2 3">
    <name type="scientific">Hibiscus sabdariffa</name>
    <name type="common">roselle</name>
    <dbReference type="NCBI Taxonomy" id="183260"/>
    <lineage>
        <taxon>Eukaryota</taxon>
        <taxon>Viridiplantae</taxon>
        <taxon>Streptophyta</taxon>
        <taxon>Embryophyta</taxon>
        <taxon>Tracheophyta</taxon>
        <taxon>Spermatophyta</taxon>
        <taxon>Magnoliopsida</taxon>
        <taxon>eudicotyledons</taxon>
        <taxon>Gunneridae</taxon>
        <taxon>Pentapetalae</taxon>
        <taxon>rosids</taxon>
        <taxon>malvids</taxon>
        <taxon>Malvales</taxon>
        <taxon>Malvaceae</taxon>
        <taxon>Malvoideae</taxon>
        <taxon>Hibiscus</taxon>
    </lineage>
</organism>
<proteinExistence type="predicted"/>
<dbReference type="EMBL" id="JBBPBM010000009">
    <property type="protein sequence ID" value="KAK8568689.1"/>
    <property type="molecule type" value="Genomic_DNA"/>
</dbReference>
<feature type="region of interest" description="Disordered" evidence="1">
    <location>
        <begin position="1"/>
        <end position="29"/>
    </location>
</feature>
<gene>
    <name evidence="2" type="ORF">V6N12_007233</name>
</gene>
<accession>A0ABR2F159</accession>
<evidence type="ECO:0000256" key="1">
    <source>
        <dbReference type="SAM" id="MobiDB-lite"/>
    </source>
</evidence>
<name>A0ABR2F159_9ROSI</name>
<sequence>MVNPNDTTGDNSNIDRGGEGQANFEHVGSAQAVSDHLAISVVEPQVVEDSVHYVNSDDSFIKEEDVNVEEGDVVTSTARFSSIQNEVSNVVPMSSAHS</sequence>
<protein>
    <submittedName>
        <fullName evidence="2">Uncharacterized protein</fullName>
    </submittedName>
</protein>